<comment type="caution">
    <text evidence="1">The sequence shown here is derived from an EMBL/GenBank/DDBJ whole genome shotgun (WGS) entry which is preliminary data.</text>
</comment>
<organism evidence="1 2">
    <name type="scientific">Saccharospirillum salsuginis</name>
    <dbReference type="NCBI Taxonomy" id="418750"/>
    <lineage>
        <taxon>Bacteria</taxon>
        <taxon>Pseudomonadati</taxon>
        <taxon>Pseudomonadota</taxon>
        <taxon>Gammaproteobacteria</taxon>
        <taxon>Oceanospirillales</taxon>
        <taxon>Saccharospirillaceae</taxon>
        <taxon>Saccharospirillum</taxon>
    </lineage>
</organism>
<name>A0A918KUZ4_9GAMM</name>
<proteinExistence type="predicted"/>
<keyword evidence="2" id="KW-1185">Reference proteome</keyword>
<evidence type="ECO:0000313" key="2">
    <source>
        <dbReference type="Proteomes" id="UP000626148"/>
    </source>
</evidence>
<dbReference type="RefSeq" id="WP_189613655.1">
    <property type="nucleotide sequence ID" value="NZ_BMXR01000021.1"/>
</dbReference>
<reference evidence="1" key="1">
    <citation type="journal article" date="2014" name="Int. J. Syst. Evol. Microbiol.">
        <title>Complete genome sequence of Corynebacterium casei LMG S-19264T (=DSM 44701T), isolated from a smear-ripened cheese.</title>
        <authorList>
            <consortium name="US DOE Joint Genome Institute (JGI-PGF)"/>
            <person name="Walter F."/>
            <person name="Albersmeier A."/>
            <person name="Kalinowski J."/>
            <person name="Ruckert C."/>
        </authorList>
    </citation>
    <scope>NUCLEOTIDE SEQUENCE</scope>
    <source>
        <strain evidence="1">KCTC 22169</strain>
    </source>
</reference>
<dbReference type="EMBL" id="BMXR01000021">
    <property type="protein sequence ID" value="GGX75333.1"/>
    <property type="molecule type" value="Genomic_DNA"/>
</dbReference>
<evidence type="ECO:0000313" key="1">
    <source>
        <dbReference type="EMBL" id="GGX75333.1"/>
    </source>
</evidence>
<dbReference type="AlphaFoldDB" id="A0A918KUZ4"/>
<accession>A0A918KUZ4</accession>
<gene>
    <name evidence="1" type="ORF">GCM10007392_48100</name>
</gene>
<dbReference type="Proteomes" id="UP000626148">
    <property type="component" value="Unassembled WGS sequence"/>
</dbReference>
<reference evidence="1" key="2">
    <citation type="submission" date="2020-09" db="EMBL/GenBank/DDBJ databases">
        <authorList>
            <person name="Sun Q."/>
            <person name="Kim S."/>
        </authorList>
    </citation>
    <scope>NUCLEOTIDE SEQUENCE</scope>
    <source>
        <strain evidence="1">KCTC 22169</strain>
    </source>
</reference>
<sequence length="136" mass="14982">MDPVAAITFEIGQAQQTVTQAPQGSGQVTVFEMAQFEQAVQQQQQSQSVEKSQAVEATVENNGFKQAAEMLDSLNGRMEGLGLEALRFAAEQKELTPAEMLKITVHSHHFLFQSELTANVANRTSEGIQQLFRQQS</sequence>
<protein>
    <submittedName>
        <fullName evidence="1">Uncharacterized protein</fullName>
    </submittedName>
</protein>